<dbReference type="PANTHER" id="PTHR45661:SF3">
    <property type="entry name" value="IG-LIKE DOMAIN-CONTAINING PROTEIN"/>
    <property type="match status" value="1"/>
</dbReference>
<evidence type="ECO:0000256" key="1">
    <source>
        <dbReference type="SAM" id="MobiDB-lite"/>
    </source>
</evidence>
<dbReference type="Gene3D" id="3.80.10.10">
    <property type="entry name" value="Ribonuclease Inhibitor"/>
    <property type="match status" value="2"/>
</dbReference>
<feature type="region of interest" description="Disordered" evidence="1">
    <location>
        <begin position="178"/>
        <end position="198"/>
    </location>
</feature>
<gene>
    <name evidence="2" type="ORF">QTG54_013512</name>
</gene>
<evidence type="ECO:0000313" key="2">
    <source>
        <dbReference type="EMBL" id="KAK1735806.1"/>
    </source>
</evidence>
<dbReference type="InterPro" id="IPR026906">
    <property type="entry name" value="LRR_5"/>
</dbReference>
<organism evidence="2 3">
    <name type="scientific">Skeletonema marinoi</name>
    <dbReference type="NCBI Taxonomy" id="267567"/>
    <lineage>
        <taxon>Eukaryota</taxon>
        <taxon>Sar</taxon>
        <taxon>Stramenopiles</taxon>
        <taxon>Ochrophyta</taxon>
        <taxon>Bacillariophyta</taxon>
        <taxon>Coscinodiscophyceae</taxon>
        <taxon>Thalassiosirophycidae</taxon>
        <taxon>Thalassiosirales</taxon>
        <taxon>Skeletonemataceae</taxon>
        <taxon>Skeletonema</taxon>
        <taxon>Skeletonema marinoi-dohrnii complex</taxon>
    </lineage>
</organism>
<dbReference type="EMBL" id="JATAAI010000032">
    <property type="protein sequence ID" value="KAK1735806.1"/>
    <property type="molecule type" value="Genomic_DNA"/>
</dbReference>
<dbReference type="PANTHER" id="PTHR45661">
    <property type="entry name" value="SURFACE ANTIGEN"/>
    <property type="match status" value="1"/>
</dbReference>
<reference evidence="2" key="1">
    <citation type="submission" date="2023-06" db="EMBL/GenBank/DDBJ databases">
        <title>Survivors Of The Sea: Transcriptome response of Skeletonema marinoi to long-term dormancy.</title>
        <authorList>
            <person name="Pinder M.I.M."/>
            <person name="Kourtchenko O."/>
            <person name="Robertson E.K."/>
            <person name="Larsson T."/>
            <person name="Maumus F."/>
            <person name="Osuna-Cruz C.M."/>
            <person name="Vancaester E."/>
            <person name="Stenow R."/>
            <person name="Vandepoele K."/>
            <person name="Ploug H."/>
            <person name="Bruchert V."/>
            <person name="Godhe A."/>
            <person name="Topel M."/>
        </authorList>
    </citation>
    <scope>NUCLEOTIDE SEQUENCE</scope>
    <source>
        <strain evidence="2">R05AC</strain>
    </source>
</reference>
<accession>A0AAD9D6E1</accession>
<sequence>MVVYHQIGLDLLQANAINYGLIPNELFSSESNVQEVEMHNGVYKISKLAFYNCRCLERISGATGVQVIDEGAFYRCRRLKDLEVGLKIPSVKIVDGYAFQFCVSMTDVEFGEGLEQMEEFAFLNCYSLRRVAMPLKMDLISDNIFKGCTSMANIELVGKTSSRWISPLRFMFRGATSQKDRNQNNAKAKSNGATLSRK</sequence>
<dbReference type="InterPro" id="IPR053139">
    <property type="entry name" value="Surface_bspA-like"/>
</dbReference>
<protein>
    <submittedName>
        <fullName evidence="2">Leucine-rich repeat domain-containing protein</fullName>
    </submittedName>
</protein>
<dbReference type="AlphaFoldDB" id="A0AAD9D6E1"/>
<dbReference type="InterPro" id="IPR032675">
    <property type="entry name" value="LRR_dom_sf"/>
</dbReference>
<dbReference type="Pfam" id="PF13306">
    <property type="entry name" value="LRR_5"/>
    <property type="match status" value="1"/>
</dbReference>
<feature type="compositionally biased region" description="Polar residues" evidence="1">
    <location>
        <begin position="183"/>
        <end position="198"/>
    </location>
</feature>
<dbReference type="Proteomes" id="UP001224775">
    <property type="component" value="Unassembled WGS sequence"/>
</dbReference>
<name>A0AAD9D6E1_9STRA</name>
<comment type="caution">
    <text evidence="2">The sequence shown here is derived from an EMBL/GenBank/DDBJ whole genome shotgun (WGS) entry which is preliminary data.</text>
</comment>
<evidence type="ECO:0000313" key="3">
    <source>
        <dbReference type="Proteomes" id="UP001224775"/>
    </source>
</evidence>
<proteinExistence type="predicted"/>
<dbReference type="SUPFAM" id="SSF52058">
    <property type="entry name" value="L domain-like"/>
    <property type="match status" value="1"/>
</dbReference>
<keyword evidence="3" id="KW-1185">Reference proteome</keyword>